<dbReference type="Proteomes" id="UP000190626">
    <property type="component" value="Unassembled WGS sequence"/>
</dbReference>
<proteinExistence type="predicted"/>
<evidence type="ECO:0000313" key="2">
    <source>
        <dbReference type="Proteomes" id="UP000190626"/>
    </source>
</evidence>
<evidence type="ECO:0000313" key="1">
    <source>
        <dbReference type="EMBL" id="OPH57134.1"/>
    </source>
</evidence>
<dbReference type="AlphaFoldDB" id="A0A1V4HKA3"/>
<dbReference type="STRING" id="1469647.BC351_25015"/>
<name>A0A1V4HKA3_9BACL</name>
<keyword evidence="2" id="KW-1185">Reference proteome</keyword>
<dbReference type="EMBL" id="MBTG01000013">
    <property type="protein sequence ID" value="OPH57134.1"/>
    <property type="molecule type" value="Genomic_DNA"/>
</dbReference>
<comment type="caution">
    <text evidence="1">The sequence shown here is derived from an EMBL/GenBank/DDBJ whole genome shotgun (WGS) entry which is preliminary data.</text>
</comment>
<protein>
    <submittedName>
        <fullName evidence="1">Uncharacterized protein</fullName>
    </submittedName>
</protein>
<gene>
    <name evidence="1" type="ORF">BC351_25015</name>
</gene>
<accession>A0A1V4HKA3</accession>
<reference evidence="2" key="1">
    <citation type="submission" date="2016-07" db="EMBL/GenBank/DDBJ databases">
        <authorList>
            <person name="Florea S."/>
            <person name="Webb J.S."/>
            <person name="Jaromczyk J."/>
            <person name="Schardl C.L."/>
        </authorList>
    </citation>
    <scope>NUCLEOTIDE SEQUENCE [LARGE SCALE GENOMIC DNA]</scope>
    <source>
        <strain evidence="2">CY1</strain>
    </source>
</reference>
<sequence length="214" mass="25432">MFGFALLQENHTQTMVFASDFSSYFPSLNNSNDALRKMAHMALSFSKEKPWVNSWIKWKHKMDLYFVWHGTHWRHNHQGPRSRTNQNVFGYPVTFMYVNTNPEDEFYGETGIHWGNGDGILFYPDHDPYYREQDRGVQALLSSIRMKNLRRGIQDYEYIWLAASLGKQEQVDQLVRTALPRVLHETDRTHSITWSPYGNDWDDYRKKISDLIQF</sequence>
<organism evidence="1 2">
    <name type="scientific">Paenibacillus ferrarius</name>
    <dbReference type="NCBI Taxonomy" id="1469647"/>
    <lineage>
        <taxon>Bacteria</taxon>
        <taxon>Bacillati</taxon>
        <taxon>Bacillota</taxon>
        <taxon>Bacilli</taxon>
        <taxon>Bacillales</taxon>
        <taxon>Paenibacillaceae</taxon>
        <taxon>Paenibacillus</taxon>
    </lineage>
</organism>